<dbReference type="WBParaSite" id="TCLT_0000913701-mRNA-1">
    <property type="protein sequence ID" value="TCLT_0000913701-mRNA-1"/>
    <property type="gene ID" value="TCLT_0000913701"/>
</dbReference>
<reference evidence="1 2" key="2">
    <citation type="submission" date="2018-11" db="EMBL/GenBank/DDBJ databases">
        <authorList>
            <consortium name="Pathogen Informatics"/>
        </authorList>
    </citation>
    <scope>NUCLEOTIDE SEQUENCE [LARGE SCALE GENOMIC DNA]</scope>
</reference>
<dbReference type="OrthoDB" id="6365737at2759"/>
<reference evidence="3" key="1">
    <citation type="submission" date="2017-02" db="UniProtKB">
        <authorList>
            <consortium name="WormBaseParasite"/>
        </authorList>
    </citation>
    <scope>IDENTIFICATION</scope>
</reference>
<evidence type="ECO:0000313" key="2">
    <source>
        <dbReference type="Proteomes" id="UP000276776"/>
    </source>
</evidence>
<dbReference type="EMBL" id="UYYF01004735">
    <property type="protein sequence ID" value="VDN06736.1"/>
    <property type="molecule type" value="Genomic_DNA"/>
</dbReference>
<protein>
    <submittedName>
        <fullName evidence="3">C2H2-type domain-containing protein</fullName>
    </submittedName>
</protein>
<keyword evidence="2" id="KW-1185">Reference proteome</keyword>
<name>A0A0N5D7S7_THECL</name>
<sequence length="173" mass="19124">MEATQEDQSRSLEIDVVEQNEPGFDQIEGKKNFDDDDGCQNHNLCSDDVSVESCDSGQLVSIEEFQAQEALMSYQLNIEVSNSQLLQVVNDVNTEVTSSEGNNLTSESAASVQCICHRPISLIQCLACGSTFRGNVALLCQVHPRRINLMDLRFCANASCRSINLVEYDNDPL</sequence>
<evidence type="ECO:0000313" key="1">
    <source>
        <dbReference type="EMBL" id="VDN06736.1"/>
    </source>
</evidence>
<proteinExistence type="predicted"/>
<dbReference type="Proteomes" id="UP000276776">
    <property type="component" value="Unassembled WGS sequence"/>
</dbReference>
<gene>
    <name evidence="1" type="ORF">TCLT_LOCUS9126</name>
</gene>
<dbReference type="AlphaFoldDB" id="A0A0N5D7S7"/>
<organism evidence="3">
    <name type="scientific">Thelazia callipaeda</name>
    <name type="common">Oriental eyeworm</name>
    <name type="synonym">Parasitic nematode</name>
    <dbReference type="NCBI Taxonomy" id="103827"/>
    <lineage>
        <taxon>Eukaryota</taxon>
        <taxon>Metazoa</taxon>
        <taxon>Ecdysozoa</taxon>
        <taxon>Nematoda</taxon>
        <taxon>Chromadorea</taxon>
        <taxon>Rhabditida</taxon>
        <taxon>Spirurina</taxon>
        <taxon>Spiruromorpha</taxon>
        <taxon>Thelazioidea</taxon>
        <taxon>Thelaziidae</taxon>
        <taxon>Thelazia</taxon>
    </lineage>
</organism>
<evidence type="ECO:0000313" key="3">
    <source>
        <dbReference type="WBParaSite" id="TCLT_0000913701-mRNA-1"/>
    </source>
</evidence>
<accession>A0A0N5D7S7</accession>